<evidence type="ECO:0000256" key="3">
    <source>
        <dbReference type="ARBA" id="ARBA00022475"/>
    </source>
</evidence>
<keyword evidence="10" id="KW-1185">Reference proteome</keyword>
<evidence type="ECO:0000256" key="1">
    <source>
        <dbReference type="ARBA" id="ARBA00004651"/>
    </source>
</evidence>
<feature type="transmembrane region" description="Helical" evidence="7">
    <location>
        <begin position="20"/>
        <end position="41"/>
    </location>
</feature>
<evidence type="ECO:0000313" key="9">
    <source>
        <dbReference type="EMBL" id="GAA5187434.1"/>
    </source>
</evidence>
<feature type="domain" description="ABC transmembrane type-1" evidence="8">
    <location>
        <begin position="79"/>
        <end position="282"/>
    </location>
</feature>
<keyword evidence="3" id="KW-1003">Cell membrane</keyword>
<dbReference type="Pfam" id="PF00528">
    <property type="entry name" value="BPD_transp_1"/>
    <property type="match status" value="1"/>
</dbReference>
<evidence type="ECO:0000256" key="5">
    <source>
        <dbReference type="ARBA" id="ARBA00022989"/>
    </source>
</evidence>
<evidence type="ECO:0000256" key="4">
    <source>
        <dbReference type="ARBA" id="ARBA00022692"/>
    </source>
</evidence>
<keyword evidence="2 7" id="KW-0813">Transport</keyword>
<dbReference type="InterPro" id="IPR035906">
    <property type="entry name" value="MetI-like_sf"/>
</dbReference>
<dbReference type="Proteomes" id="UP001501570">
    <property type="component" value="Unassembled WGS sequence"/>
</dbReference>
<feature type="transmembrane region" description="Helical" evidence="7">
    <location>
        <begin position="115"/>
        <end position="134"/>
    </location>
</feature>
<dbReference type="PANTHER" id="PTHR43744">
    <property type="entry name" value="ABC TRANSPORTER PERMEASE PROTEIN MG189-RELATED-RELATED"/>
    <property type="match status" value="1"/>
</dbReference>
<dbReference type="SUPFAM" id="SSF161098">
    <property type="entry name" value="MetI-like"/>
    <property type="match status" value="1"/>
</dbReference>
<comment type="similarity">
    <text evidence="7">Belongs to the binding-protein-dependent transport system permease family.</text>
</comment>
<dbReference type="InterPro" id="IPR000515">
    <property type="entry name" value="MetI-like"/>
</dbReference>
<evidence type="ECO:0000256" key="6">
    <source>
        <dbReference type="ARBA" id="ARBA00023136"/>
    </source>
</evidence>
<dbReference type="PROSITE" id="PS50928">
    <property type="entry name" value="ABC_TM1"/>
    <property type="match status" value="1"/>
</dbReference>
<evidence type="ECO:0000256" key="7">
    <source>
        <dbReference type="RuleBase" id="RU363032"/>
    </source>
</evidence>
<feature type="transmembrane region" description="Helical" evidence="7">
    <location>
        <begin position="263"/>
        <end position="282"/>
    </location>
</feature>
<dbReference type="RefSeq" id="WP_345630938.1">
    <property type="nucleotide sequence ID" value="NZ_BAABJQ010000009.1"/>
</dbReference>
<feature type="transmembrane region" description="Helical" evidence="7">
    <location>
        <begin position="188"/>
        <end position="213"/>
    </location>
</feature>
<evidence type="ECO:0000313" key="10">
    <source>
        <dbReference type="Proteomes" id="UP001501570"/>
    </source>
</evidence>
<organism evidence="9 10">
    <name type="scientific">Rugosimonospora acidiphila</name>
    <dbReference type="NCBI Taxonomy" id="556531"/>
    <lineage>
        <taxon>Bacteria</taxon>
        <taxon>Bacillati</taxon>
        <taxon>Actinomycetota</taxon>
        <taxon>Actinomycetes</taxon>
        <taxon>Micromonosporales</taxon>
        <taxon>Micromonosporaceae</taxon>
        <taxon>Rugosimonospora</taxon>
    </lineage>
</organism>
<accession>A0ABP9RWR3</accession>
<comment type="caution">
    <text evidence="9">The sequence shown here is derived from an EMBL/GenBank/DDBJ whole genome shotgun (WGS) entry which is preliminary data.</text>
</comment>
<dbReference type="EMBL" id="BAABJQ010000009">
    <property type="protein sequence ID" value="GAA5187434.1"/>
    <property type="molecule type" value="Genomic_DNA"/>
</dbReference>
<sequence length="297" mass="32389">MSAIGRPPWQNRPTWPVQTLKGIVIAGIVFVMLYPFVYVVATSFSGDTTSVSGNGLLPTHYSFAAYKAIFSGNVVLRSLMISIGVTLVGTALSMIITIGMAYGLSRTRDVPGTRFVLYAVLATMLFTSGIIPNYLLMKSLGLLNSYWSLILPGVANAFNMVVLRNFFMEIPADLFDSARIDGASEWQILTRIVLPLSKAVLAVVALFYAVGYWNDFFNALLYLNDSTKWPIQLVLNQYVIHGQNLDQAGAPASGQLRVAAQSIQMAVVVVATVPILVVYPFLQRYFTKGVLTGAIKG</sequence>
<name>A0ABP9RWR3_9ACTN</name>
<feature type="transmembrane region" description="Helical" evidence="7">
    <location>
        <begin position="146"/>
        <end position="167"/>
    </location>
</feature>
<dbReference type="PANTHER" id="PTHR43744:SF9">
    <property type="entry name" value="POLYGALACTURONAN_RHAMNOGALACTURONAN TRANSPORT SYSTEM PERMEASE PROTEIN YTCP"/>
    <property type="match status" value="1"/>
</dbReference>
<evidence type="ECO:0000259" key="8">
    <source>
        <dbReference type="PROSITE" id="PS50928"/>
    </source>
</evidence>
<dbReference type="Gene3D" id="1.10.3720.10">
    <property type="entry name" value="MetI-like"/>
    <property type="match status" value="1"/>
</dbReference>
<gene>
    <name evidence="9" type="ORF">GCM10023322_35800</name>
</gene>
<comment type="subcellular location">
    <subcellularLocation>
        <location evidence="1 7">Cell membrane</location>
        <topology evidence="1 7">Multi-pass membrane protein</topology>
    </subcellularLocation>
</comment>
<keyword evidence="4 7" id="KW-0812">Transmembrane</keyword>
<protein>
    <submittedName>
        <fullName evidence="9">Carbohydrate ABC transporter permease</fullName>
    </submittedName>
</protein>
<keyword evidence="6 7" id="KW-0472">Membrane</keyword>
<feature type="transmembrane region" description="Helical" evidence="7">
    <location>
        <begin position="79"/>
        <end position="103"/>
    </location>
</feature>
<keyword evidence="5 7" id="KW-1133">Transmembrane helix</keyword>
<reference evidence="10" key="1">
    <citation type="journal article" date="2019" name="Int. J. Syst. Evol. Microbiol.">
        <title>The Global Catalogue of Microorganisms (GCM) 10K type strain sequencing project: providing services to taxonomists for standard genome sequencing and annotation.</title>
        <authorList>
            <consortium name="The Broad Institute Genomics Platform"/>
            <consortium name="The Broad Institute Genome Sequencing Center for Infectious Disease"/>
            <person name="Wu L."/>
            <person name="Ma J."/>
        </authorList>
    </citation>
    <scope>NUCLEOTIDE SEQUENCE [LARGE SCALE GENOMIC DNA]</scope>
    <source>
        <strain evidence="10">JCM 18304</strain>
    </source>
</reference>
<dbReference type="CDD" id="cd06261">
    <property type="entry name" value="TM_PBP2"/>
    <property type="match status" value="1"/>
</dbReference>
<proteinExistence type="inferred from homology"/>
<evidence type="ECO:0000256" key="2">
    <source>
        <dbReference type="ARBA" id="ARBA00022448"/>
    </source>
</evidence>